<dbReference type="CDD" id="cd00130">
    <property type="entry name" value="PAS"/>
    <property type="match status" value="1"/>
</dbReference>
<dbReference type="Gene3D" id="3.30.565.10">
    <property type="entry name" value="Histidine kinase-like ATPase, C-terminal domain"/>
    <property type="match status" value="1"/>
</dbReference>
<dbReference type="RefSeq" id="WP_096893326.1">
    <property type="nucleotide sequence ID" value="NZ_BAOS01000005.1"/>
</dbReference>
<dbReference type="InterPro" id="IPR036097">
    <property type="entry name" value="HisK_dim/P_sf"/>
</dbReference>
<dbReference type="CDD" id="cd00082">
    <property type="entry name" value="HisKA"/>
    <property type="match status" value="1"/>
</dbReference>
<proteinExistence type="predicted"/>
<dbReference type="InterPro" id="IPR005467">
    <property type="entry name" value="His_kinase_dom"/>
</dbReference>
<dbReference type="InterPro" id="IPR001610">
    <property type="entry name" value="PAC"/>
</dbReference>
<dbReference type="SUPFAM" id="SSF47384">
    <property type="entry name" value="Homodimeric domain of signal transducing histidine kinase"/>
    <property type="match status" value="1"/>
</dbReference>
<accession>A0A286TW73</accession>
<dbReference type="InterPro" id="IPR000700">
    <property type="entry name" value="PAS-assoc_C"/>
</dbReference>
<evidence type="ECO:0000256" key="5">
    <source>
        <dbReference type="ARBA" id="ARBA00022741"/>
    </source>
</evidence>
<dbReference type="Pfam" id="PF00512">
    <property type="entry name" value="HisKA"/>
    <property type="match status" value="1"/>
</dbReference>
<dbReference type="Proteomes" id="UP000218542">
    <property type="component" value="Unassembled WGS sequence"/>
</dbReference>
<dbReference type="NCBIfam" id="TIGR00229">
    <property type="entry name" value="sensory_box"/>
    <property type="match status" value="1"/>
</dbReference>
<dbReference type="Pfam" id="PF02518">
    <property type="entry name" value="HATPase_c"/>
    <property type="match status" value="1"/>
</dbReference>
<evidence type="ECO:0000256" key="4">
    <source>
        <dbReference type="ARBA" id="ARBA00022679"/>
    </source>
</evidence>
<evidence type="ECO:0000256" key="7">
    <source>
        <dbReference type="ARBA" id="ARBA00022840"/>
    </source>
</evidence>
<keyword evidence="6 12" id="KW-0418">Kinase</keyword>
<dbReference type="InterPro" id="IPR000014">
    <property type="entry name" value="PAS"/>
</dbReference>
<dbReference type="Gene3D" id="1.10.287.130">
    <property type="match status" value="1"/>
</dbReference>
<feature type="domain" description="Histidine kinase" evidence="9">
    <location>
        <begin position="152"/>
        <end position="362"/>
    </location>
</feature>
<feature type="domain" description="PAC" evidence="11">
    <location>
        <begin position="87"/>
        <end position="139"/>
    </location>
</feature>
<dbReference type="InterPro" id="IPR004358">
    <property type="entry name" value="Sig_transdc_His_kin-like_C"/>
</dbReference>
<dbReference type="InterPro" id="IPR036890">
    <property type="entry name" value="HATPase_C_sf"/>
</dbReference>
<evidence type="ECO:0000259" key="11">
    <source>
        <dbReference type="PROSITE" id="PS50113"/>
    </source>
</evidence>
<dbReference type="Gene3D" id="3.30.450.20">
    <property type="entry name" value="PAS domain"/>
    <property type="match status" value="1"/>
</dbReference>
<dbReference type="PANTHER" id="PTHR43065:SF10">
    <property type="entry name" value="PEROXIDE STRESS-ACTIVATED HISTIDINE KINASE MAK3"/>
    <property type="match status" value="1"/>
</dbReference>
<dbReference type="PROSITE" id="PS50113">
    <property type="entry name" value="PAC"/>
    <property type="match status" value="1"/>
</dbReference>
<dbReference type="GO" id="GO:0005524">
    <property type="term" value="F:ATP binding"/>
    <property type="evidence" value="ECO:0007669"/>
    <property type="project" value="UniProtKB-KW"/>
</dbReference>
<dbReference type="PRINTS" id="PR00344">
    <property type="entry name" value="BCTRLSENSOR"/>
</dbReference>
<dbReference type="Pfam" id="PF13426">
    <property type="entry name" value="PAS_9"/>
    <property type="match status" value="1"/>
</dbReference>
<reference evidence="13" key="1">
    <citation type="journal article" date="2017" name="Environ. Microbiol. Rep.">
        <title>Genetic Diversity of Marine Anaerobic Ammonium-Oxidizing Bacteria as Revealed by Genomic and Proteomic Analyses of 'Candidatus Scalindua japonica'.</title>
        <authorList>
            <person name="Oshiki M."/>
            <person name="Mizuto K."/>
            <person name="Kimura Z."/>
            <person name="Kindaichi T."/>
            <person name="Satoh H."/>
            <person name="Okabe S."/>
        </authorList>
    </citation>
    <scope>NUCLEOTIDE SEQUENCE [LARGE SCALE GENOMIC DNA]</scope>
    <source>
        <strain evidence="13">husup-a2</strain>
    </source>
</reference>
<keyword evidence="8" id="KW-0902">Two-component regulatory system</keyword>
<evidence type="ECO:0000256" key="1">
    <source>
        <dbReference type="ARBA" id="ARBA00000085"/>
    </source>
</evidence>
<evidence type="ECO:0000313" key="12">
    <source>
        <dbReference type="EMBL" id="GAX60081.1"/>
    </source>
</evidence>
<dbReference type="InterPro" id="IPR003661">
    <property type="entry name" value="HisK_dim/P_dom"/>
</dbReference>
<dbReference type="SUPFAM" id="SSF55785">
    <property type="entry name" value="PYP-like sensor domain (PAS domain)"/>
    <property type="match status" value="1"/>
</dbReference>
<evidence type="ECO:0000259" key="9">
    <source>
        <dbReference type="PROSITE" id="PS50109"/>
    </source>
</evidence>
<dbReference type="PROSITE" id="PS50109">
    <property type="entry name" value="HIS_KIN"/>
    <property type="match status" value="1"/>
</dbReference>
<dbReference type="EMBL" id="BAOS01000005">
    <property type="protein sequence ID" value="GAX60081.1"/>
    <property type="molecule type" value="Genomic_DNA"/>
</dbReference>
<dbReference type="EC" id="2.7.13.3" evidence="2"/>
<sequence>MNSVINGKKNIQEIALRYLNDGVFVFDKDRKIVLFNPACEQIVGFSAEEIRNNEYNCLDIFSCHSSDGNCLAVCPGLDLFEEKRTKIAREYFIKTKDGKRKRVITNYSIIRDDNSMVEFVVGVMHDITEEREFNEELVRTKTLSTLGQYSNELAHEIKNPLNAINIQMSLLEREIGKHDWDSVEELTEVVKVVKEEINRLNKLAKDCLSFSKSGDLQCTKVDIVQIFEELLSLITPHAELSGVNISLTILSGCPQILVDRDKLKQALLNIILNAVEAMMSGGVILINVSKRTGYFNISIKDSGPGIPDEQSGKIFDLFYSTKSGGTGVGLAITKNIIHAHGGNIRFEKLEKGVEFIIELPLA</sequence>
<keyword evidence="5" id="KW-0547">Nucleotide-binding</keyword>
<dbReference type="PROSITE" id="PS50112">
    <property type="entry name" value="PAS"/>
    <property type="match status" value="1"/>
</dbReference>
<comment type="catalytic activity">
    <reaction evidence="1">
        <text>ATP + protein L-histidine = ADP + protein N-phospho-L-histidine.</text>
        <dbReference type="EC" id="2.7.13.3"/>
    </reaction>
</comment>
<keyword evidence="13" id="KW-1185">Reference proteome</keyword>
<dbReference type="InterPro" id="IPR035965">
    <property type="entry name" value="PAS-like_dom_sf"/>
</dbReference>
<evidence type="ECO:0000256" key="3">
    <source>
        <dbReference type="ARBA" id="ARBA00022553"/>
    </source>
</evidence>
<keyword evidence="3" id="KW-0597">Phosphoprotein</keyword>
<keyword evidence="7" id="KW-0067">ATP-binding</keyword>
<dbReference type="PANTHER" id="PTHR43065">
    <property type="entry name" value="SENSOR HISTIDINE KINASE"/>
    <property type="match status" value="1"/>
</dbReference>
<dbReference type="SUPFAM" id="SSF55874">
    <property type="entry name" value="ATPase domain of HSP90 chaperone/DNA topoisomerase II/histidine kinase"/>
    <property type="match status" value="1"/>
</dbReference>
<dbReference type="SMART" id="SM00387">
    <property type="entry name" value="HATPase_c"/>
    <property type="match status" value="1"/>
</dbReference>
<evidence type="ECO:0000256" key="2">
    <source>
        <dbReference type="ARBA" id="ARBA00012438"/>
    </source>
</evidence>
<evidence type="ECO:0000259" key="10">
    <source>
        <dbReference type="PROSITE" id="PS50112"/>
    </source>
</evidence>
<name>A0A286TW73_9BACT</name>
<dbReference type="SMART" id="SM00086">
    <property type="entry name" value="PAC"/>
    <property type="match status" value="1"/>
</dbReference>
<keyword evidence="4" id="KW-0808">Transferase</keyword>
<dbReference type="InterPro" id="IPR003594">
    <property type="entry name" value="HATPase_dom"/>
</dbReference>
<dbReference type="SMART" id="SM00091">
    <property type="entry name" value="PAS"/>
    <property type="match status" value="1"/>
</dbReference>
<evidence type="ECO:0000256" key="8">
    <source>
        <dbReference type="ARBA" id="ARBA00023012"/>
    </source>
</evidence>
<gene>
    <name evidence="12" type="ORF">SCALIN_C05_0166</name>
</gene>
<organism evidence="12 13">
    <name type="scientific">Candidatus Scalindua japonica</name>
    <dbReference type="NCBI Taxonomy" id="1284222"/>
    <lineage>
        <taxon>Bacteria</taxon>
        <taxon>Pseudomonadati</taxon>
        <taxon>Planctomycetota</taxon>
        <taxon>Candidatus Brocadiia</taxon>
        <taxon>Candidatus Brocadiales</taxon>
        <taxon>Candidatus Scalinduaceae</taxon>
        <taxon>Candidatus Scalindua</taxon>
    </lineage>
</organism>
<dbReference type="SMART" id="SM00388">
    <property type="entry name" value="HisKA"/>
    <property type="match status" value="1"/>
</dbReference>
<feature type="domain" description="PAS" evidence="10">
    <location>
        <begin position="15"/>
        <end position="50"/>
    </location>
</feature>
<evidence type="ECO:0000256" key="6">
    <source>
        <dbReference type="ARBA" id="ARBA00022777"/>
    </source>
</evidence>
<dbReference type="AlphaFoldDB" id="A0A286TW73"/>
<protein>
    <recommendedName>
        <fullName evidence="2">histidine kinase</fullName>
        <ecNumber evidence="2">2.7.13.3</ecNumber>
    </recommendedName>
</protein>
<evidence type="ECO:0000313" key="13">
    <source>
        <dbReference type="Proteomes" id="UP000218542"/>
    </source>
</evidence>
<comment type="caution">
    <text evidence="12">The sequence shown here is derived from an EMBL/GenBank/DDBJ whole genome shotgun (WGS) entry which is preliminary data.</text>
</comment>
<dbReference type="GO" id="GO:0000155">
    <property type="term" value="F:phosphorelay sensor kinase activity"/>
    <property type="evidence" value="ECO:0007669"/>
    <property type="project" value="InterPro"/>
</dbReference>
<dbReference type="OrthoDB" id="9815750at2"/>